<dbReference type="AlphaFoldDB" id="A0A7R8WU71"/>
<reference evidence="1" key="1">
    <citation type="submission" date="2020-11" db="EMBL/GenBank/DDBJ databases">
        <authorList>
            <person name="Tran Van P."/>
        </authorList>
    </citation>
    <scope>NUCLEOTIDE SEQUENCE</scope>
</reference>
<proteinExistence type="predicted"/>
<sequence>MDFNKAQIYCETMNGKLAEFQTVEKWFTFKDYVISKLQPAGYDYAWIGGEQRGKSMQWQWISNERPVQVYDWFHTQPNDPAPNSGLAIVIHEKGQWGDSPKTESDAIQSTHEFYAYPPLCETCRIEIQA</sequence>
<dbReference type="Gene3D" id="3.10.100.10">
    <property type="entry name" value="Mannose-Binding Protein A, subunit A"/>
    <property type="match status" value="1"/>
</dbReference>
<accession>A0A7R8WU71</accession>
<dbReference type="OrthoDB" id="6133475at2759"/>
<dbReference type="InterPro" id="IPR001304">
    <property type="entry name" value="C-type_lectin-like"/>
</dbReference>
<protein>
    <submittedName>
        <fullName evidence="1">Uncharacterized protein</fullName>
    </submittedName>
</protein>
<dbReference type="Pfam" id="PF00059">
    <property type="entry name" value="Lectin_C"/>
    <property type="match status" value="1"/>
</dbReference>
<dbReference type="PROSITE" id="PS50041">
    <property type="entry name" value="C_TYPE_LECTIN_2"/>
    <property type="match status" value="1"/>
</dbReference>
<organism evidence="1">
    <name type="scientific">Cyprideis torosa</name>
    <dbReference type="NCBI Taxonomy" id="163714"/>
    <lineage>
        <taxon>Eukaryota</taxon>
        <taxon>Metazoa</taxon>
        <taxon>Ecdysozoa</taxon>
        <taxon>Arthropoda</taxon>
        <taxon>Crustacea</taxon>
        <taxon>Oligostraca</taxon>
        <taxon>Ostracoda</taxon>
        <taxon>Podocopa</taxon>
        <taxon>Podocopida</taxon>
        <taxon>Cytherocopina</taxon>
        <taxon>Cytheroidea</taxon>
        <taxon>Cytherideidae</taxon>
        <taxon>Cyprideis</taxon>
    </lineage>
</organism>
<dbReference type="CDD" id="cd00037">
    <property type="entry name" value="CLECT"/>
    <property type="match status" value="1"/>
</dbReference>
<dbReference type="SUPFAM" id="SSF56436">
    <property type="entry name" value="C-type lectin-like"/>
    <property type="match status" value="1"/>
</dbReference>
<evidence type="ECO:0000313" key="1">
    <source>
        <dbReference type="EMBL" id="CAD7234580.1"/>
    </source>
</evidence>
<dbReference type="InterPro" id="IPR016186">
    <property type="entry name" value="C-type_lectin-like/link_sf"/>
</dbReference>
<name>A0A7R8WU71_9CRUS</name>
<dbReference type="InterPro" id="IPR016187">
    <property type="entry name" value="CTDL_fold"/>
</dbReference>
<dbReference type="EMBL" id="OB669128">
    <property type="protein sequence ID" value="CAD7234580.1"/>
    <property type="molecule type" value="Genomic_DNA"/>
</dbReference>
<gene>
    <name evidence="1" type="ORF">CTOB1V02_LOCUS12396</name>
</gene>